<gene>
    <name evidence="1" type="ORF">Celaphus_00010927</name>
</gene>
<proteinExistence type="predicted"/>
<comment type="caution">
    <text evidence="1">The sequence shown here is derived from an EMBL/GenBank/DDBJ whole genome shotgun (WGS) entry which is preliminary data.</text>
</comment>
<dbReference type="EMBL" id="MKHE01000014">
    <property type="protein sequence ID" value="OWK08695.1"/>
    <property type="molecule type" value="Genomic_DNA"/>
</dbReference>
<dbReference type="InterPro" id="IPR045206">
    <property type="entry name" value="Maestro_heat-like_prot"/>
</dbReference>
<accession>A0A212CS08</accession>
<evidence type="ECO:0000313" key="2">
    <source>
        <dbReference type="Proteomes" id="UP000242450"/>
    </source>
</evidence>
<dbReference type="Proteomes" id="UP000242450">
    <property type="component" value="Chromosome 14"/>
</dbReference>
<evidence type="ECO:0000313" key="1">
    <source>
        <dbReference type="EMBL" id="OWK08695.1"/>
    </source>
</evidence>
<dbReference type="AlphaFoldDB" id="A0A212CS08"/>
<dbReference type="PANTHER" id="PTHR23120:SF5">
    <property type="entry name" value="MAESTRO HEAT-LIKE REPEAT FAMILY MEMBER 9"/>
    <property type="match status" value="1"/>
</dbReference>
<reference evidence="1 2" key="1">
    <citation type="journal article" date="2018" name="Mol. Genet. Genomics">
        <title>The red deer Cervus elaphus genome CerEla1.0: sequencing, annotating, genes, and chromosomes.</title>
        <authorList>
            <person name="Bana N.A."/>
            <person name="Nyiri A."/>
            <person name="Nagy J."/>
            <person name="Frank K."/>
            <person name="Nagy T."/>
            <person name="Steger V."/>
            <person name="Schiller M."/>
            <person name="Lakatos P."/>
            <person name="Sugar L."/>
            <person name="Horn P."/>
            <person name="Barta E."/>
            <person name="Orosz L."/>
        </authorList>
    </citation>
    <scope>NUCLEOTIDE SEQUENCE [LARGE SCALE GENOMIC DNA]</scope>
    <source>
        <strain evidence="1">Hungarian</strain>
    </source>
</reference>
<name>A0A212CS08_CEREH</name>
<keyword evidence="2" id="KW-1185">Reference proteome</keyword>
<dbReference type="PANTHER" id="PTHR23120">
    <property type="entry name" value="MAESTRO-RELATED HEAT DOMAIN-CONTAINING"/>
    <property type="match status" value="1"/>
</dbReference>
<protein>
    <submittedName>
        <fullName evidence="1">Uncharacterized protein</fullName>
    </submittedName>
</protein>
<organism evidence="1 2">
    <name type="scientific">Cervus elaphus hippelaphus</name>
    <name type="common">European red deer</name>
    <dbReference type="NCBI Taxonomy" id="46360"/>
    <lineage>
        <taxon>Eukaryota</taxon>
        <taxon>Metazoa</taxon>
        <taxon>Chordata</taxon>
        <taxon>Craniata</taxon>
        <taxon>Vertebrata</taxon>
        <taxon>Euteleostomi</taxon>
        <taxon>Mammalia</taxon>
        <taxon>Eutheria</taxon>
        <taxon>Laurasiatheria</taxon>
        <taxon>Artiodactyla</taxon>
        <taxon>Ruminantia</taxon>
        <taxon>Pecora</taxon>
        <taxon>Cervidae</taxon>
        <taxon>Cervinae</taxon>
        <taxon>Cervus</taxon>
    </lineage>
</organism>
<sequence length="145" mass="16809">FPLQASQALCTLLPLGPYKKAVAQFFPQLLMALMLQLFYSSNLRLMTEDRPFYARDALRVLLNCSGLQEVDTALNKKNCWNQFSQVLFHHHGVYLVAKTLSEYKFPQFPETLHYLYKLAVEGPRRSEDSVITITFLTEVSFTRRL</sequence>
<dbReference type="GO" id="GO:0005737">
    <property type="term" value="C:cytoplasm"/>
    <property type="evidence" value="ECO:0007669"/>
    <property type="project" value="TreeGrafter"/>
</dbReference>
<feature type="non-terminal residue" evidence="1">
    <location>
        <position position="1"/>
    </location>
</feature>
<dbReference type="OrthoDB" id="9448565at2759"/>